<dbReference type="Proteomes" id="UP001456524">
    <property type="component" value="Unassembled WGS sequence"/>
</dbReference>
<dbReference type="EMBL" id="JBBWUH010000007">
    <property type="protein sequence ID" value="KAK8161510.1"/>
    <property type="molecule type" value="Genomic_DNA"/>
</dbReference>
<evidence type="ECO:0008006" key="4">
    <source>
        <dbReference type="Google" id="ProtNLM"/>
    </source>
</evidence>
<comment type="caution">
    <text evidence="2">The sequence shown here is derived from an EMBL/GenBank/DDBJ whole genome shotgun (WGS) entry which is preliminary data.</text>
</comment>
<proteinExistence type="predicted"/>
<keyword evidence="3" id="KW-1185">Reference proteome</keyword>
<reference evidence="2 3" key="1">
    <citation type="journal article" date="2022" name="G3 (Bethesda)">
        <title>Enemy or ally: a genomic approach to elucidate the lifestyle of Phyllosticta citrichinaensis.</title>
        <authorList>
            <person name="Buijs V.A."/>
            <person name="Groenewald J.Z."/>
            <person name="Haridas S."/>
            <person name="LaButti K.M."/>
            <person name="Lipzen A."/>
            <person name="Martin F.M."/>
            <person name="Barry K."/>
            <person name="Grigoriev I.V."/>
            <person name="Crous P.W."/>
            <person name="Seidl M.F."/>
        </authorList>
    </citation>
    <scope>NUCLEOTIDE SEQUENCE [LARGE SCALE GENOMIC DNA]</scope>
    <source>
        <strain evidence="2 3">CBS 129764</strain>
    </source>
</reference>
<organism evidence="2 3">
    <name type="scientific">Phyllosticta citrichinensis</name>
    <dbReference type="NCBI Taxonomy" id="1130410"/>
    <lineage>
        <taxon>Eukaryota</taxon>
        <taxon>Fungi</taxon>
        <taxon>Dikarya</taxon>
        <taxon>Ascomycota</taxon>
        <taxon>Pezizomycotina</taxon>
        <taxon>Dothideomycetes</taxon>
        <taxon>Dothideomycetes incertae sedis</taxon>
        <taxon>Botryosphaeriales</taxon>
        <taxon>Phyllostictaceae</taxon>
        <taxon>Phyllosticta</taxon>
    </lineage>
</organism>
<feature type="transmembrane region" description="Helical" evidence="1">
    <location>
        <begin position="20"/>
        <end position="46"/>
    </location>
</feature>
<sequence>MFPPSLPPPPSPQSSCLKAEWINCLVLQFLVYGYKCLVVCVCWRFLSGQGKRNGIGKGNSAMAIPCVDDRSMKSVFSSFFSLALFRVCFLLRRSWWADQSVSLSVCRSVRSAVLAGRHTFDRRRRRRRHVVVYGGVAVICPFGFCPFLGLRSALREVRASDCLPRRYGTFTDGWI</sequence>
<keyword evidence="1" id="KW-0812">Transmembrane</keyword>
<evidence type="ECO:0000313" key="2">
    <source>
        <dbReference type="EMBL" id="KAK8161510.1"/>
    </source>
</evidence>
<feature type="transmembrane region" description="Helical" evidence="1">
    <location>
        <begin position="130"/>
        <end position="150"/>
    </location>
</feature>
<gene>
    <name evidence="2" type="ORF">IWX90DRAFT_437923</name>
</gene>
<name>A0ABR1XMV5_9PEZI</name>
<accession>A0ABR1XMV5</accession>
<keyword evidence="1" id="KW-1133">Transmembrane helix</keyword>
<keyword evidence="1" id="KW-0472">Membrane</keyword>
<evidence type="ECO:0000256" key="1">
    <source>
        <dbReference type="SAM" id="Phobius"/>
    </source>
</evidence>
<evidence type="ECO:0000313" key="3">
    <source>
        <dbReference type="Proteomes" id="UP001456524"/>
    </source>
</evidence>
<protein>
    <recommendedName>
        <fullName evidence="4">Transmembrane protein</fullName>
    </recommendedName>
</protein>